<dbReference type="InterPro" id="IPR011936">
    <property type="entry name" value="Myxo_disulph_rpt"/>
</dbReference>
<evidence type="ECO:0000256" key="1">
    <source>
        <dbReference type="ARBA" id="ARBA00022729"/>
    </source>
</evidence>
<accession>A0ABP0IXK4</accession>
<reference evidence="6 7" key="1">
    <citation type="submission" date="2024-02" db="EMBL/GenBank/DDBJ databases">
        <authorList>
            <person name="Chen Y."/>
            <person name="Shah S."/>
            <person name="Dougan E. K."/>
            <person name="Thang M."/>
            <person name="Chan C."/>
        </authorList>
    </citation>
    <scope>NUCLEOTIDE SEQUENCE [LARGE SCALE GENOMIC DNA]</scope>
</reference>
<evidence type="ECO:0000313" key="7">
    <source>
        <dbReference type="Proteomes" id="UP001642484"/>
    </source>
</evidence>
<proteinExistence type="predicted"/>
<keyword evidence="3" id="KW-1015">Disulfide bond</keyword>
<comment type="caution">
    <text evidence="6">The sequence shown here is derived from an EMBL/GenBank/DDBJ whole genome shotgun (WGS) entry which is preliminary data.</text>
</comment>
<keyword evidence="2" id="KW-0677">Repeat</keyword>
<evidence type="ECO:0000256" key="3">
    <source>
        <dbReference type="ARBA" id="ARBA00023157"/>
    </source>
</evidence>
<dbReference type="Pfam" id="PF13948">
    <property type="entry name" value="DUF4215"/>
    <property type="match status" value="1"/>
</dbReference>
<feature type="coiled-coil region" evidence="4">
    <location>
        <begin position="10"/>
        <end position="37"/>
    </location>
</feature>
<organism evidence="6 7">
    <name type="scientific">Durusdinium trenchii</name>
    <dbReference type="NCBI Taxonomy" id="1381693"/>
    <lineage>
        <taxon>Eukaryota</taxon>
        <taxon>Sar</taxon>
        <taxon>Alveolata</taxon>
        <taxon>Dinophyceae</taxon>
        <taxon>Suessiales</taxon>
        <taxon>Symbiodiniaceae</taxon>
        <taxon>Durusdinium</taxon>
    </lineage>
</organism>
<dbReference type="NCBIfam" id="TIGR02232">
    <property type="entry name" value="myxo_disulf_rpt"/>
    <property type="match status" value="1"/>
</dbReference>
<evidence type="ECO:0000259" key="5">
    <source>
        <dbReference type="Pfam" id="PF15711"/>
    </source>
</evidence>
<keyword evidence="7" id="KW-1185">Reference proteome</keyword>
<dbReference type="EMBL" id="CAXAMN010003903">
    <property type="protein sequence ID" value="CAK9006820.1"/>
    <property type="molecule type" value="Genomic_DNA"/>
</dbReference>
<keyword evidence="4" id="KW-0175">Coiled coil</keyword>
<evidence type="ECO:0000313" key="6">
    <source>
        <dbReference type="EMBL" id="CAK9006820.1"/>
    </source>
</evidence>
<dbReference type="InterPro" id="IPR039477">
    <property type="entry name" value="ILEI/PANDER_dom"/>
</dbReference>
<gene>
    <name evidence="6" type="ORF">CCMP2556_LOCUS8582</name>
</gene>
<feature type="domain" description="ILEI/PANDER" evidence="5">
    <location>
        <begin position="1272"/>
        <end position="1351"/>
    </location>
</feature>
<sequence>MEGRLQDRLSDAANSVIEELSDAVQESERKREQFIFQGLSKAVESITGRIKVQTDDVGSIVRSEVSAMVADVQTALSDTGNLFASKAEDISDSLIDLLQTQTRDDVRSIQDMVLRLSKTLSGELQTQSETVEAQAVVRSKRLEQLLAATIETASSEKKAILEDLKSEVVKGREAAVSTVEEALNELRGEVVQTLAVPMETLLQGTDRIALELDEGFAAAASSMSSVSTEISENQKTLEALASSNAKLVEEMESANQAVAAVHADVLQLNQEVLAGQQRLAESIAALNMNLDSSLSLAEDVLRQGKDFHLKEVAHEFKASSLLIDGAFLDFNQHWLPNATAQARQLLQSFTDYVVCRSGSDAFAESFDQGHASKVGVLSELKSHWRIIRDHFAILSSILVDGQLLRNQFDTTAVAVRQEEVLSIKNRMASEWSSPNACGGMLGPEAAKEIRSLLLQKMQQQPLTLARRVSSVWKQVSNMVREQRSMGSAVSAADLEYVRKAYVAVLNDLMHVRDQILGANSVLQQFHTEVLDMHLPFLCPPPPSCTAQILTRYRESRTNELVVWREIDDAVVVIRRPSEFLRLQGVFAWDVNLADESSLPMQLPPEFVESVYLCQSRNGRYSATRVEDADASDAFRFCSIPGAGVHSSSRCGQGSYGQFPIDSWTPGSGVTSDLFTQWEEEARAERLLSAECGNGIVEFGEFCDEGPKPTGACRGCVAVEPGWERAPGKCQPKCGDGLVFAGVEECDDGGLLIGCTSGCRLAECQRLDTVAKPMSSDDLEMKMMWMQAHQMPQPPSSDLLDMQGYRLCFQFTNDGSGTVSKGAFTACRGESRLTFLTISDLNQTLARYDVDLTQGPVFDVLPGTAWLSGPHQLRVRFHNNSDHELVLSCRVAADDWDSCVLWSVREGIPETRPGFSDEAESISFLIYAAPPEIRWDCSNRTVPDCGDGHLTGSEDCDDGNSEDFDGCSANCTLEAGFICQSPGSPCIATTCGDGVAGDWPTLCDAFSEGCKSCVVEASYICKADCSANASADSNAELGDFLLNGTSGCCIQGPEPSNFDCVLGVQCSLKITRMPAHSSPAALISPDDDVACGDPSRVADWTGPHLRNPANPFYVPETLTAVPSTLQSYEFGIPLTGHPGVFRLCWGSESAAGMARLRGHGARSLEAQQVTFAFELGPVELRGPQQQQSFDCTLGEACALTLGGYKLGEQSAVIAAVDSCGHGLRVAPLVSSKLLVASSFNGSTNCHVRIQTGSEEEELLQAIDGVRAVVFTKHVMANQAKTYSTGEAALTPYELAAILRAQPPGTLVVVAVADDSGFAFRDEKFLEALEYLGALDARSFQDGSSYALVGLAGASALAEDLRLDGSDIDQEIHVPSPLVQSDVNDTGSADLGTVLQGAAADYRVCWDFQGGDWEAPSKYQVDIGHLRVFGPGPGRQHWHCMAGDSCILQVKGMGLSLSNEVLIGEIGSLSCNESDATLVVGLQSRVAASSVENESLAVHDLGVITGRSLGQFSVCWQASPNSIATVVGRLLVMEVQCNLQSSDPSLAHSCFGIGFRETCTVQCAVGYRGRPWQMTCRSKGELDGRLPQCAKVPCSSASLHAVEMGGSHER</sequence>
<evidence type="ECO:0000256" key="2">
    <source>
        <dbReference type="ARBA" id="ARBA00022737"/>
    </source>
</evidence>
<dbReference type="Proteomes" id="UP001642484">
    <property type="component" value="Unassembled WGS sequence"/>
</dbReference>
<dbReference type="Pfam" id="PF15711">
    <property type="entry name" value="ILEI"/>
    <property type="match status" value="1"/>
</dbReference>
<name>A0ABP0IXK4_9DINO</name>
<evidence type="ECO:0000256" key="4">
    <source>
        <dbReference type="SAM" id="Coils"/>
    </source>
</evidence>
<keyword evidence="1" id="KW-0732">Signal</keyword>
<protein>
    <recommendedName>
        <fullName evidence="5">ILEI/PANDER domain-containing protein</fullName>
    </recommendedName>
</protein>